<evidence type="ECO:0000259" key="5">
    <source>
        <dbReference type="PROSITE" id="PS50089"/>
    </source>
</evidence>
<evidence type="ECO:0000313" key="6">
    <source>
        <dbReference type="EMBL" id="EYU26519.1"/>
    </source>
</evidence>
<dbReference type="PROSITE" id="PS00518">
    <property type="entry name" value="ZF_RING_1"/>
    <property type="match status" value="1"/>
</dbReference>
<dbReference type="PANTHER" id="PTHR22894:SF4">
    <property type="entry name" value="E3 UBIQUITIN-PROTEIN LIGASE RNF170-LIKE ISOFORM X1"/>
    <property type="match status" value="1"/>
</dbReference>
<gene>
    <name evidence="6" type="ORF">MIMGU_mgv1a025834mg</name>
</gene>
<feature type="non-terminal residue" evidence="6">
    <location>
        <position position="115"/>
    </location>
</feature>
<sequence>MPPPPLAAAAAEEERRRALMEKPPTDDVCPICFGDFDVPCRGPCGHWYCGNCILQYWNFCYSFRPCKCPMCSQRITKLTAEASLYQKREVEIRKILQNVDEYNRLHLGGISGLTT</sequence>
<keyword evidence="3" id="KW-0862">Zinc</keyword>
<evidence type="ECO:0000256" key="4">
    <source>
        <dbReference type="PROSITE-ProRule" id="PRU00175"/>
    </source>
</evidence>
<keyword evidence="2 4" id="KW-0863">Zinc-finger</keyword>
<organism evidence="6 7">
    <name type="scientific">Erythranthe guttata</name>
    <name type="common">Yellow monkey flower</name>
    <name type="synonym">Mimulus guttatus</name>
    <dbReference type="NCBI Taxonomy" id="4155"/>
    <lineage>
        <taxon>Eukaryota</taxon>
        <taxon>Viridiplantae</taxon>
        <taxon>Streptophyta</taxon>
        <taxon>Embryophyta</taxon>
        <taxon>Tracheophyta</taxon>
        <taxon>Spermatophyta</taxon>
        <taxon>Magnoliopsida</taxon>
        <taxon>eudicotyledons</taxon>
        <taxon>Gunneridae</taxon>
        <taxon>Pentapetalae</taxon>
        <taxon>asterids</taxon>
        <taxon>lamiids</taxon>
        <taxon>Lamiales</taxon>
        <taxon>Phrymaceae</taxon>
        <taxon>Erythranthe</taxon>
    </lineage>
</organism>
<evidence type="ECO:0000256" key="1">
    <source>
        <dbReference type="ARBA" id="ARBA00022723"/>
    </source>
</evidence>
<reference evidence="6 7" key="1">
    <citation type="journal article" date="2013" name="Proc. Natl. Acad. Sci. U.S.A.">
        <title>Fine-scale variation in meiotic recombination in Mimulus inferred from population shotgun sequencing.</title>
        <authorList>
            <person name="Hellsten U."/>
            <person name="Wright K.M."/>
            <person name="Jenkins J."/>
            <person name="Shu S."/>
            <person name="Yuan Y."/>
            <person name="Wessler S.R."/>
            <person name="Schmutz J."/>
            <person name="Willis J.H."/>
            <person name="Rokhsar D.S."/>
        </authorList>
    </citation>
    <scope>NUCLEOTIDE SEQUENCE [LARGE SCALE GENOMIC DNA]</scope>
    <source>
        <strain evidence="7">cv. DUN x IM62</strain>
    </source>
</reference>
<name>A0A022QG24_ERYGU</name>
<evidence type="ECO:0000313" key="7">
    <source>
        <dbReference type="Proteomes" id="UP000030748"/>
    </source>
</evidence>
<evidence type="ECO:0000256" key="3">
    <source>
        <dbReference type="ARBA" id="ARBA00022833"/>
    </source>
</evidence>
<keyword evidence="1" id="KW-0479">Metal-binding</keyword>
<dbReference type="InterPro" id="IPR017907">
    <property type="entry name" value="Znf_RING_CS"/>
</dbReference>
<dbReference type="GO" id="GO:0061630">
    <property type="term" value="F:ubiquitin protein ligase activity"/>
    <property type="evidence" value="ECO:0007669"/>
    <property type="project" value="InterPro"/>
</dbReference>
<dbReference type="AlphaFoldDB" id="A0A022QG24"/>
<dbReference type="InterPro" id="IPR027370">
    <property type="entry name" value="Znf-RING_euk"/>
</dbReference>
<dbReference type="GO" id="GO:0008270">
    <property type="term" value="F:zinc ion binding"/>
    <property type="evidence" value="ECO:0007669"/>
    <property type="project" value="UniProtKB-KW"/>
</dbReference>
<dbReference type="eggNOG" id="KOG2164">
    <property type="taxonomic scope" value="Eukaryota"/>
</dbReference>
<dbReference type="Proteomes" id="UP000030748">
    <property type="component" value="Unassembled WGS sequence"/>
</dbReference>
<dbReference type="SMART" id="SM00184">
    <property type="entry name" value="RING"/>
    <property type="match status" value="1"/>
</dbReference>
<dbReference type="SUPFAM" id="SSF57850">
    <property type="entry name" value="RING/U-box"/>
    <property type="match status" value="1"/>
</dbReference>
<dbReference type="PROSITE" id="PS50089">
    <property type="entry name" value="ZF_RING_2"/>
    <property type="match status" value="1"/>
</dbReference>
<dbReference type="Gene3D" id="3.30.40.10">
    <property type="entry name" value="Zinc/RING finger domain, C3HC4 (zinc finger)"/>
    <property type="match status" value="1"/>
</dbReference>
<accession>A0A022QG24</accession>
<dbReference type="PANTHER" id="PTHR22894">
    <property type="entry name" value="RING-TYPE DOMAIN-CONTAINING PROTEIN"/>
    <property type="match status" value="1"/>
</dbReference>
<dbReference type="InterPro" id="IPR001841">
    <property type="entry name" value="Znf_RING"/>
</dbReference>
<dbReference type="Pfam" id="PF13445">
    <property type="entry name" value="zf-RING_UBOX"/>
    <property type="match status" value="1"/>
</dbReference>
<keyword evidence="7" id="KW-1185">Reference proteome</keyword>
<feature type="domain" description="RING-type" evidence="5">
    <location>
        <begin position="29"/>
        <end position="72"/>
    </location>
</feature>
<dbReference type="EMBL" id="KI631651">
    <property type="protein sequence ID" value="EYU26519.1"/>
    <property type="molecule type" value="Genomic_DNA"/>
</dbReference>
<dbReference type="STRING" id="4155.A0A022QG24"/>
<evidence type="ECO:0000256" key="2">
    <source>
        <dbReference type="ARBA" id="ARBA00022771"/>
    </source>
</evidence>
<dbReference type="InterPro" id="IPR013083">
    <property type="entry name" value="Znf_RING/FYVE/PHD"/>
</dbReference>
<protein>
    <recommendedName>
        <fullName evidence="5">RING-type domain-containing protein</fullName>
    </recommendedName>
</protein>
<proteinExistence type="predicted"/>
<dbReference type="InterPro" id="IPR038896">
    <property type="entry name" value="RNF170"/>
</dbReference>